<evidence type="ECO:0000259" key="1">
    <source>
        <dbReference type="Pfam" id="PF02230"/>
    </source>
</evidence>
<gene>
    <name evidence="2" type="ORF">ACFO7V_17670</name>
</gene>
<dbReference type="GeneID" id="303303660"/>
<keyword evidence="3" id="KW-1185">Reference proteome</keyword>
<evidence type="ECO:0000313" key="2">
    <source>
        <dbReference type="EMBL" id="MFC4717954.1"/>
    </source>
</evidence>
<evidence type="ECO:0000313" key="3">
    <source>
        <dbReference type="Proteomes" id="UP001595884"/>
    </source>
</evidence>
<dbReference type="GO" id="GO:0016787">
    <property type="term" value="F:hydrolase activity"/>
    <property type="evidence" value="ECO:0007669"/>
    <property type="project" value="UniProtKB-KW"/>
</dbReference>
<dbReference type="SUPFAM" id="SSF53474">
    <property type="entry name" value="alpha/beta-Hydrolases"/>
    <property type="match status" value="1"/>
</dbReference>
<dbReference type="InterPro" id="IPR003140">
    <property type="entry name" value="PLipase/COase/thioEstase"/>
</dbReference>
<reference evidence="3" key="1">
    <citation type="journal article" date="2019" name="Int. J. Syst. Evol. Microbiol.">
        <title>The Global Catalogue of Microorganisms (GCM) 10K type strain sequencing project: providing services to taxonomists for standard genome sequencing and annotation.</title>
        <authorList>
            <consortium name="The Broad Institute Genomics Platform"/>
            <consortium name="The Broad Institute Genome Sequencing Center for Infectious Disease"/>
            <person name="Wu L."/>
            <person name="Ma J."/>
        </authorList>
    </citation>
    <scope>NUCLEOTIDE SEQUENCE [LARGE SCALE GENOMIC DNA]</scope>
    <source>
        <strain evidence="3">CGMCC 1.12849</strain>
    </source>
</reference>
<sequence>MNEKTWNPTVIWSRPEEERAGTPLLVLLHGYLSNEEDLMGLAPMLPKEFTIVSVRAPQALGPGFTWFPLMQDLDYSFNEVKSAITDLWSWLEPISKQHSSVSLLGFSMGMAVATSLLRYQPEAIKTVVGLSGFAVPEEGTGFFNDEKLRQLRKPLFWGRDQEDPVITAEKVEYTHGWATTDVHLTKVLYSNMLHSVNAQEMAHVHEFLSAVVLKTEAEQEV</sequence>
<feature type="domain" description="Phospholipase/carboxylesterase/thioesterase" evidence="1">
    <location>
        <begin position="18"/>
        <end position="211"/>
    </location>
</feature>
<dbReference type="PANTHER" id="PTHR43798">
    <property type="entry name" value="MONOACYLGLYCEROL LIPASE"/>
    <property type="match status" value="1"/>
</dbReference>
<dbReference type="InterPro" id="IPR029058">
    <property type="entry name" value="AB_hydrolase_fold"/>
</dbReference>
<dbReference type="Gene3D" id="3.40.50.1820">
    <property type="entry name" value="alpha/beta hydrolase"/>
    <property type="match status" value="1"/>
</dbReference>
<dbReference type="Pfam" id="PF02230">
    <property type="entry name" value="Abhydrolase_2"/>
    <property type="match status" value="1"/>
</dbReference>
<proteinExistence type="predicted"/>
<accession>A0ABV9MSG5</accession>
<organism evidence="2 3">
    <name type="scientific">Glutamicibacter bergerei</name>
    <dbReference type="NCBI Taxonomy" id="256702"/>
    <lineage>
        <taxon>Bacteria</taxon>
        <taxon>Bacillati</taxon>
        <taxon>Actinomycetota</taxon>
        <taxon>Actinomycetes</taxon>
        <taxon>Micrococcales</taxon>
        <taxon>Micrococcaceae</taxon>
        <taxon>Glutamicibacter</taxon>
    </lineage>
</organism>
<dbReference type="Proteomes" id="UP001595884">
    <property type="component" value="Unassembled WGS sequence"/>
</dbReference>
<dbReference type="InterPro" id="IPR050266">
    <property type="entry name" value="AB_hydrolase_sf"/>
</dbReference>
<dbReference type="RefSeq" id="WP_096256717.1">
    <property type="nucleotide sequence ID" value="NZ_BAAAVQ010000055.1"/>
</dbReference>
<dbReference type="EMBL" id="JBHSHE010000088">
    <property type="protein sequence ID" value="MFC4717954.1"/>
    <property type="molecule type" value="Genomic_DNA"/>
</dbReference>
<dbReference type="PANTHER" id="PTHR43798:SF33">
    <property type="entry name" value="HYDROLASE, PUTATIVE (AFU_ORTHOLOGUE AFUA_2G14860)-RELATED"/>
    <property type="match status" value="1"/>
</dbReference>
<name>A0ABV9MSG5_9MICC</name>
<protein>
    <submittedName>
        <fullName evidence="2">Alpha/beta hydrolase</fullName>
    </submittedName>
</protein>
<comment type="caution">
    <text evidence="2">The sequence shown here is derived from an EMBL/GenBank/DDBJ whole genome shotgun (WGS) entry which is preliminary data.</text>
</comment>
<keyword evidence="2" id="KW-0378">Hydrolase</keyword>